<dbReference type="GeneID" id="18872500"/>
<dbReference type="HOGENOM" id="CLU_1636457_0_0_1"/>
<dbReference type="RefSeq" id="XP_007372732.1">
    <property type="nucleotide sequence ID" value="XM_007372670.1"/>
</dbReference>
<dbReference type="Proteomes" id="UP000000709">
    <property type="component" value="Unassembled WGS sequence"/>
</dbReference>
<dbReference type="KEGG" id="spaa:SPAPADRAFT_58546"/>
<keyword evidence="2" id="KW-0812">Transmembrane</keyword>
<keyword evidence="2" id="KW-1133">Transmembrane helix</keyword>
<keyword evidence="2" id="KW-0472">Membrane</keyword>
<accession>G3AGI1</accession>
<dbReference type="AlphaFoldDB" id="G3AGI1"/>
<protein>
    <submittedName>
        <fullName evidence="3">Uncharacterized protein</fullName>
    </submittedName>
</protein>
<dbReference type="EMBL" id="GL996499">
    <property type="protein sequence ID" value="EGW35320.1"/>
    <property type="molecule type" value="Genomic_DNA"/>
</dbReference>
<evidence type="ECO:0000313" key="3">
    <source>
        <dbReference type="EMBL" id="EGW35320.1"/>
    </source>
</evidence>
<organism evidence="4">
    <name type="scientific">Spathaspora passalidarum (strain NRRL Y-27907 / 11-Y1)</name>
    <dbReference type="NCBI Taxonomy" id="619300"/>
    <lineage>
        <taxon>Eukaryota</taxon>
        <taxon>Fungi</taxon>
        <taxon>Dikarya</taxon>
        <taxon>Ascomycota</taxon>
        <taxon>Saccharomycotina</taxon>
        <taxon>Pichiomycetes</taxon>
        <taxon>Debaryomycetaceae</taxon>
        <taxon>Spathaspora</taxon>
    </lineage>
</organism>
<proteinExistence type="predicted"/>
<reference evidence="3 4" key="1">
    <citation type="journal article" date="2011" name="Proc. Natl. Acad. Sci. U.S.A.">
        <title>Comparative genomics of xylose-fermenting fungi for enhanced biofuel production.</title>
        <authorList>
            <person name="Wohlbach D.J."/>
            <person name="Kuo A."/>
            <person name="Sato T.K."/>
            <person name="Potts K.M."/>
            <person name="Salamov A.A."/>
            <person name="LaButti K.M."/>
            <person name="Sun H."/>
            <person name="Clum A."/>
            <person name="Pangilinan J.L."/>
            <person name="Lindquist E.A."/>
            <person name="Lucas S."/>
            <person name="Lapidus A."/>
            <person name="Jin M."/>
            <person name="Gunawan C."/>
            <person name="Balan V."/>
            <person name="Dale B.E."/>
            <person name="Jeffries T.W."/>
            <person name="Zinkel R."/>
            <person name="Barry K.W."/>
            <person name="Grigoriev I.V."/>
            <person name="Gasch A.P."/>
        </authorList>
    </citation>
    <scope>NUCLEOTIDE SEQUENCE [LARGE SCALE GENOMIC DNA]</scope>
    <source>
        <strain evidence="4">NRRL Y-27907 / 11-Y1</strain>
    </source>
</reference>
<evidence type="ECO:0000313" key="4">
    <source>
        <dbReference type="Proteomes" id="UP000000709"/>
    </source>
</evidence>
<feature type="compositionally biased region" description="Polar residues" evidence="1">
    <location>
        <begin position="17"/>
        <end position="30"/>
    </location>
</feature>
<evidence type="ECO:0000256" key="1">
    <source>
        <dbReference type="SAM" id="MobiDB-lite"/>
    </source>
</evidence>
<gene>
    <name evidence="3" type="ORF">SPAPADRAFT_58546</name>
</gene>
<evidence type="ECO:0000256" key="2">
    <source>
        <dbReference type="SAM" id="Phobius"/>
    </source>
</evidence>
<name>G3AGI1_SPAPN</name>
<sequence length="162" mass="18062">MDKDTECLQPLCKFPSADQSVSTPSASQGSFADPDKVSLVPVADLQPENNEPIDSELDQKLSSFQLFIIVLVSLSLFGLLHRKRIGEAAFTMLSYCFEKKYSSCTSDKILIKSVYSPELLDTCLEVCNMEDKSYCTIIIDESIDAFWHPCVIKCLDKGLNSM</sequence>
<feature type="transmembrane region" description="Helical" evidence="2">
    <location>
        <begin position="61"/>
        <end position="80"/>
    </location>
</feature>
<feature type="region of interest" description="Disordered" evidence="1">
    <location>
        <begin position="15"/>
        <end position="34"/>
    </location>
</feature>
<keyword evidence="4" id="KW-1185">Reference proteome</keyword>
<dbReference type="InParanoid" id="G3AGI1"/>